<organism evidence="14 15">
    <name type="scientific">Aquimarina litoralis</name>
    <dbReference type="NCBI Taxonomy" id="584605"/>
    <lineage>
        <taxon>Bacteria</taxon>
        <taxon>Pseudomonadati</taxon>
        <taxon>Bacteroidota</taxon>
        <taxon>Flavobacteriia</taxon>
        <taxon>Flavobacteriales</taxon>
        <taxon>Flavobacteriaceae</taxon>
        <taxon>Aquimarina</taxon>
    </lineage>
</organism>
<dbReference type="Gene3D" id="3.60.15.10">
    <property type="entry name" value="Ribonuclease Z/Hydroxyacylglutathione hydrolase-like"/>
    <property type="match status" value="1"/>
</dbReference>
<dbReference type="InterPro" id="IPR001018">
    <property type="entry name" value="Beta-lactamase_class-B_CS"/>
</dbReference>
<keyword evidence="10" id="KW-0378">Hydrolase</keyword>
<accession>A0ABP3TX01</accession>
<dbReference type="SUPFAM" id="SSF56281">
    <property type="entry name" value="Metallo-hydrolase/oxidoreductase"/>
    <property type="match status" value="1"/>
</dbReference>
<comment type="subcellular location">
    <subcellularLocation>
        <location evidence="3">Periplasm</location>
    </subcellularLocation>
</comment>
<keyword evidence="11" id="KW-0862">Zinc</keyword>
<comment type="caution">
    <text evidence="14">The sequence shown here is derived from an EMBL/GenBank/DDBJ whole genome shotgun (WGS) entry which is preliminary data.</text>
</comment>
<dbReference type="NCBIfam" id="NF033088">
    <property type="entry name" value="bla_subclass_B1"/>
    <property type="match status" value="1"/>
</dbReference>
<evidence type="ECO:0000256" key="1">
    <source>
        <dbReference type="ARBA" id="ARBA00001526"/>
    </source>
</evidence>
<evidence type="ECO:0000256" key="6">
    <source>
        <dbReference type="ARBA" id="ARBA00012865"/>
    </source>
</evidence>
<evidence type="ECO:0000256" key="12">
    <source>
        <dbReference type="ARBA" id="ARBA00023251"/>
    </source>
</evidence>
<feature type="domain" description="Metallo-beta-lactamase" evidence="13">
    <location>
        <begin position="60"/>
        <end position="229"/>
    </location>
</feature>
<evidence type="ECO:0000313" key="14">
    <source>
        <dbReference type="EMBL" id="GAA0719643.1"/>
    </source>
</evidence>
<comment type="catalytic activity">
    <reaction evidence="1">
        <text>a beta-lactam + H2O = a substituted beta-amino acid</text>
        <dbReference type="Rhea" id="RHEA:20401"/>
        <dbReference type="ChEBI" id="CHEBI:15377"/>
        <dbReference type="ChEBI" id="CHEBI:35627"/>
        <dbReference type="ChEBI" id="CHEBI:140347"/>
        <dbReference type="EC" id="3.5.2.6"/>
    </reaction>
</comment>
<comment type="subunit">
    <text evidence="5">Monomer.</text>
</comment>
<keyword evidence="8" id="KW-0732">Signal</keyword>
<keyword evidence="9" id="KW-0574">Periplasm</keyword>
<keyword evidence="12" id="KW-0046">Antibiotic resistance</keyword>
<evidence type="ECO:0000256" key="5">
    <source>
        <dbReference type="ARBA" id="ARBA00011245"/>
    </source>
</evidence>
<dbReference type="SMART" id="SM00849">
    <property type="entry name" value="Lactamase_B"/>
    <property type="match status" value="1"/>
</dbReference>
<comment type="cofactor">
    <cofactor evidence="2">
        <name>Zn(2+)</name>
        <dbReference type="ChEBI" id="CHEBI:29105"/>
    </cofactor>
</comment>
<evidence type="ECO:0000256" key="2">
    <source>
        <dbReference type="ARBA" id="ARBA00001947"/>
    </source>
</evidence>
<evidence type="ECO:0000256" key="3">
    <source>
        <dbReference type="ARBA" id="ARBA00004418"/>
    </source>
</evidence>
<dbReference type="EMBL" id="BAAAGE010000002">
    <property type="protein sequence ID" value="GAA0719643.1"/>
    <property type="molecule type" value="Genomic_DNA"/>
</dbReference>
<dbReference type="EC" id="3.5.2.6" evidence="6"/>
<protein>
    <recommendedName>
        <fullName evidence="6">beta-lactamase</fullName>
        <ecNumber evidence="6">3.5.2.6</ecNumber>
    </recommendedName>
</protein>
<name>A0ABP3TX01_9FLAO</name>
<comment type="similarity">
    <text evidence="4">Belongs to the metallo-beta-lactamase superfamily. Class-B beta-lactamase family.</text>
</comment>
<evidence type="ECO:0000256" key="10">
    <source>
        <dbReference type="ARBA" id="ARBA00022801"/>
    </source>
</evidence>
<keyword evidence="7" id="KW-0479">Metal-binding</keyword>
<dbReference type="Proteomes" id="UP001501758">
    <property type="component" value="Unassembled WGS sequence"/>
</dbReference>
<keyword evidence="15" id="KW-1185">Reference proteome</keyword>
<dbReference type="InterPro" id="IPR001279">
    <property type="entry name" value="Metallo-B-lactamas"/>
</dbReference>
<dbReference type="InterPro" id="IPR036866">
    <property type="entry name" value="RibonucZ/Hydroxyglut_hydro"/>
</dbReference>
<evidence type="ECO:0000256" key="8">
    <source>
        <dbReference type="ARBA" id="ARBA00022729"/>
    </source>
</evidence>
<dbReference type="PROSITE" id="PS00744">
    <property type="entry name" value="BETA_LACTAMASE_B_2"/>
    <property type="match status" value="1"/>
</dbReference>
<gene>
    <name evidence="14" type="primary">bla2</name>
    <name evidence="14" type="ORF">GCM10009430_18930</name>
</gene>
<evidence type="ECO:0000259" key="13">
    <source>
        <dbReference type="SMART" id="SM00849"/>
    </source>
</evidence>
<reference evidence="15" key="1">
    <citation type="journal article" date="2019" name="Int. J. Syst. Evol. Microbiol.">
        <title>The Global Catalogue of Microorganisms (GCM) 10K type strain sequencing project: providing services to taxonomists for standard genome sequencing and annotation.</title>
        <authorList>
            <consortium name="The Broad Institute Genomics Platform"/>
            <consortium name="The Broad Institute Genome Sequencing Center for Infectious Disease"/>
            <person name="Wu L."/>
            <person name="Ma J."/>
        </authorList>
    </citation>
    <scope>NUCLEOTIDE SEQUENCE [LARGE SCALE GENOMIC DNA]</scope>
    <source>
        <strain evidence="15">JCM 15974</strain>
    </source>
</reference>
<dbReference type="InterPro" id="IPR058199">
    <property type="entry name" value="BlaB//VIM/IMP-1"/>
</dbReference>
<evidence type="ECO:0000313" key="15">
    <source>
        <dbReference type="Proteomes" id="UP001501758"/>
    </source>
</evidence>
<evidence type="ECO:0000256" key="4">
    <source>
        <dbReference type="ARBA" id="ARBA00005250"/>
    </source>
</evidence>
<dbReference type="RefSeq" id="WP_343912086.1">
    <property type="nucleotide sequence ID" value="NZ_BAAAGE010000002.1"/>
</dbReference>
<evidence type="ECO:0000256" key="9">
    <source>
        <dbReference type="ARBA" id="ARBA00022764"/>
    </source>
</evidence>
<evidence type="ECO:0000256" key="11">
    <source>
        <dbReference type="ARBA" id="ARBA00022833"/>
    </source>
</evidence>
<sequence>MTKQRLRFILPILFVLFLCCKSKEEGKHIVVSPNLELSKINDNGYVHISKIFLDNGKQYNCNGFVYINDDKAFIFDTPANDIATEHLIKWLQDDKNITIKGVVFNHFHRDCHEGMDVFKKYNIPSIASKRTSELMNQKEYESPDQVFEDSIVLHLGNKKIVNTFFGEAHSEDNIVSYFPDDQILFGGCMVKSLKASKGNLEDANTDEWSHTVKRVKSKYPEVQTVIPGHGKIGDITLLDYTISLFQK</sequence>
<evidence type="ECO:0000256" key="7">
    <source>
        <dbReference type="ARBA" id="ARBA00022723"/>
    </source>
</evidence>
<proteinExistence type="inferred from homology"/>